<dbReference type="SUPFAM" id="SSF75217">
    <property type="entry name" value="alpha/beta knot"/>
    <property type="match status" value="1"/>
</dbReference>
<dbReference type="HAMAP" id="MF_00605">
    <property type="entry name" value="TrmD"/>
    <property type="match status" value="1"/>
</dbReference>
<evidence type="ECO:0000256" key="9">
    <source>
        <dbReference type="ARBA" id="ARBA00022679"/>
    </source>
</evidence>
<dbReference type="GO" id="GO:0002939">
    <property type="term" value="P:tRNA N1-guanine methylation"/>
    <property type="evidence" value="ECO:0007669"/>
    <property type="project" value="TreeGrafter"/>
</dbReference>
<dbReference type="PANTHER" id="PTHR46417:SF1">
    <property type="entry name" value="TRNA (GUANINE-N(1)-)-METHYLTRANSFERASE"/>
    <property type="match status" value="1"/>
</dbReference>
<evidence type="ECO:0000259" key="18">
    <source>
        <dbReference type="Pfam" id="PF01746"/>
    </source>
</evidence>
<dbReference type="InterPro" id="IPR023148">
    <property type="entry name" value="tRNA_m1G_MeTrfase_C_sf"/>
</dbReference>
<evidence type="ECO:0000256" key="14">
    <source>
        <dbReference type="ARBA" id="ARBA00047783"/>
    </source>
</evidence>
<dbReference type="EMBL" id="JAGQNX010000061">
    <property type="protein sequence ID" value="MCA9308298.1"/>
    <property type="molecule type" value="Genomic_DNA"/>
</dbReference>
<dbReference type="Pfam" id="PF01746">
    <property type="entry name" value="tRNA_m1G_MT"/>
    <property type="match status" value="1"/>
</dbReference>
<keyword evidence="10 15" id="KW-0949">S-adenosyl-L-methionine</keyword>
<evidence type="ECO:0000313" key="20">
    <source>
        <dbReference type="Proteomes" id="UP000740557"/>
    </source>
</evidence>
<dbReference type="InterPro" id="IPR029026">
    <property type="entry name" value="tRNA_m1G_MTases_N"/>
</dbReference>
<dbReference type="GO" id="GO:0005829">
    <property type="term" value="C:cytosol"/>
    <property type="evidence" value="ECO:0007669"/>
    <property type="project" value="TreeGrafter"/>
</dbReference>
<protein>
    <recommendedName>
        <fullName evidence="6 15">tRNA (guanine-N(1)-)-methyltransferase</fullName>
        <ecNumber evidence="5 15">2.1.1.228</ecNumber>
    </recommendedName>
    <alternativeName>
        <fullName evidence="12 15">M1G-methyltransferase</fullName>
    </alternativeName>
    <alternativeName>
        <fullName evidence="13 15">tRNA [GM37] methyltransferase</fullName>
    </alternativeName>
</protein>
<organism evidence="19 20">
    <name type="scientific">candidate division WWE3 bacterium</name>
    <dbReference type="NCBI Taxonomy" id="2053526"/>
    <lineage>
        <taxon>Bacteria</taxon>
        <taxon>Katanobacteria</taxon>
    </lineage>
</organism>
<dbReference type="InterPro" id="IPR002649">
    <property type="entry name" value="tRNA_m1G_MeTrfase_TrmD"/>
</dbReference>
<evidence type="ECO:0000256" key="5">
    <source>
        <dbReference type="ARBA" id="ARBA00012807"/>
    </source>
</evidence>
<sequence length="219" mass="24678">MITFNIITVLPKLIEQHLSYLPYNRAQDLGVAQFNIVNLRDYSIDKRGTVDDKMFGGGVGMVLRIEPIYNAIQDIINTQGKQDSIILLSPSGEKFTQEHANTFSRITDNKGKNITLICGRYEGVDHRVEEHIATCKISIGDFVLSGGELPALTVIEATLRLLPGVLEQEATYNESHSRFKHEHPCYTRPQEFNGWKVPEVLLSGNHAEIEKWKLANSDK</sequence>
<keyword evidence="7 15" id="KW-0963">Cytoplasm</keyword>
<evidence type="ECO:0000256" key="7">
    <source>
        <dbReference type="ARBA" id="ARBA00022490"/>
    </source>
</evidence>
<evidence type="ECO:0000256" key="12">
    <source>
        <dbReference type="ARBA" id="ARBA00029736"/>
    </source>
</evidence>
<feature type="binding site" evidence="15 16">
    <location>
        <position position="119"/>
    </location>
    <ligand>
        <name>S-adenosyl-L-methionine</name>
        <dbReference type="ChEBI" id="CHEBI:59789"/>
    </ligand>
</feature>
<evidence type="ECO:0000256" key="4">
    <source>
        <dbReference type="ARBA" id="ARBA00011738"/>
    </source>
</evidence>
<gene>
    <name evidence="15 19" type="primary">trmD</name>
    <name evidence="19" type="ORF">KC980_02185</name>
</gene>
<dbReference type="Gene3D" id="1.10.1270.20">
    <property type="entry name" value="tRNA(m1g37)methyltransferase, domain 2"/>
    <property type="match status" value="1"/>
</dbReference>
<comment type="subcellular location">
    <subcellularLocation>
        <location evidence="2 15 17">Cytoplasm</location>
    </subcellularLocation>
</comment>
<dbReference type="Proteomes" id="UP000740557">
    <property type="component" value="Unassembled WGS sequence"/>
</dbReference>
<accession>A0A955J1V8</accession>
<dbReference type="NCBIfam" id="NF000648">
    <property type="entry name" value="PRK00026.1"/>
    <property type="match status" value="1"/>
</dbReference>
<keyword evidence="11 15" id="KW-0819">tRNA processing</keyword>
<evidence type="ECO:0000256" key="8">
    <source>
        <dbReference type="ARBA" id="ARBA00022603"/>
    </source>
</evidence>
<evidence type="ECO:0000256" key="6">
    <source>
        <dbReference type="ARBA" id="ARBA00014679"/>
    </source>
</evidence>
<evidence type="ECO:0000256" key="16">
    <source>
        <dbReference type="PIRSR" id="PIRSR000386-1"/>
    </source>
</evidence>
<comment type="catalytic activity">
    <reaction evidence="14 15 17">
        <text>guanosine(37) in tRNA + S-adenosyl-L-methionine = N(1)-methylguanosine(37) in tRNA + S-adenosyl-L-homocysteine + H(+)</text>
        <dbReference type="Rhea" id="RHEA:36899"/>
        <dbReference type="Rhea" id="RHEA-COMP:10145"/>
        <dbReference type="Rhea" id="RHEA-COMP:10147"/>
        <dbReference type="ChEBI" id="CHEBI:15378"/>
        <dbReference type="ChEBI" id="CHEBI:57856"/>
        <dbReference type="ChEBI" id="CHEBI:59789"/>
        <dbReference type="ChEBI" id="CHEBI:73542"/>
        <dbReference type="ChEBI" id="CHEBI:74269"/>
        <dbReference type="EC" id="2.1.1.228"/>
    </reaction>
</comment>
<dbReference type="PANTHER" id="PTHR46417">
    <property type="entry name" value="TRNA (GUANINE-N(1)-)-METHYLTRANSFERASE"/>
    <property type="match status" value="1"/>
</dbReference>
<comment type="similarity">
    <text evidence="3 15 17">Belongs to the RNA methyltransferase TrmD family.</text>
</comment>
<dbReference type="AlphaFoldDB" id="A0A955J1V8"/>
<dbReference type="InterPro" id="IPR016009">
    <property type="entry name" value="tRNA_MeTrfase_TRMD/TRM10"/>
</dbReference>
<keyword evidence="8 15" id="KW-0489">Methyltransferase</keyword>
<dbReference type="PIRSF" id="PIRSF000386">
    <property type="entry name" value="tRNA_mtase"/>
    <property type="match status" value="1"/>
</dbReference>
<feature type="domain" description="tRNA methyltransferase TRMD/TRM10-type" evidence="18">
    <location>
        <begin position="3"/>
        <end position="217"/>
    </location>
</feature>
<dbReference type="InterPro" id="IPR029028">
    <property type="entry name" value="Alpha/beta_knot_MTases"/>
</dbReference>
<reference evidence="19" key="1">
    <citation type="submission" date="2020-04" db="EMBL/GenBank/DDBJ databases">
        <authorList>
            <person name="Zhang T."/>
        </authorList>
    </citation>
    <scope>NUCLEOTIDE SEQUENCE</scope>
    <source>
        <strain evidence="19">HKST-UBA79</strain>
    </source>
</reference>
<evidence type="ECO:0000256" key="11">
    <source>
        <dbReference type="ARBA" id="ARBA00022694"/>
    </source>
</evidence>
<evidence type="ECO:0000256" key="15">
    <source>
        <dbReference type="HAMAP-Rule" id="MF_00605"/>
    </source>
</evidence>
<evidence type="ECO:0000256" key="10">
    <source>
        <dbReference type="ARBA" id="ARBA00022691"/>
    </source>
</evidence>
<dbReference type="Gene3D" id="3.40.1280.10">
    <property type="match status" value="1"/>
</dbReference>
<comment type="function">
    <text evidence="1 15 17">Specifically methylates guanosine-37 in various tRNAs.</text>
</comment>
<evidence type="ECO:0000256" key="17">
    <source>
        <dbReference type="RuleBase" id="RU003464"/>
    </source>
</evidence>
<evidence type="ECO:0000313" key="19">
    <source>
        <dbReference type="EMBL" id="MCA9308298.1"/>
    </source>
</evidence>
<keyword evidence="9 15" id="KW-0808">Transferase</keyword>
<evidence type="ECO:0000256" key="3">
    <source>
        <dbReference type="ARBA" id="ARBA00007630"/>
    </source>
</evidence>
<evidence type="ECO:0000256" key="13">
    <source>
        <dbReference type="ARBA" id="ARBA00033392"/>
    </source>
</evidence>
<proteinExistence type="inferred from homology"/>
<evidence type="ECO:0000256" key="1">
    <source>
        <dbReference type="ARBA" id="ARBA00002634"/>
    </source>
</evidence>
<dbReference type="NCBIfam" id="TIGR00088">
    <property type="entry name" value="trmD"/>
    <property type="match status" value="1"/>
</dbReference>
<dbReference type="GO" id="GO:0052906">
    <property type="term" value="F:tRNA (guanine(37)-N1)-methyltransferase activity"/>
    <property type="evidence" value="ECO:0007669"/>
    <property type="project" value="UniProtKB-UniRule"/>
</dbReference>
<name>A0A955J1V8_UNCKA</name>
<comment type="caution">
    <text evidence="19">The sequence shown here is derived from an EMBL/GenBank/DDBJ whole genome shotgun (WGS) entry which is preliminary data.</text>
</comment>
<dbReference type="EC" id="2.1.1.228" evidence="5 15"/>
<reference evidence="19" key="2">
    <citation type="journal article" date="2021" name="Microbiome">
        <title>Successional dynamics and alternative stable states in a saline activated sludge microbial community over 9 years.</title>
        <authorList>
            <person name="Wang Y."/>
            <person name="Ye J."/>
            <person name="Ju F."/>
            <person name="Liu L."/>
            <person name="Boyd J.A."/>
            <person name="Deng Y."/>
            <person name="Parks D.H."/>
            <person name="Jiang X."/>
            <person name="Yin X."/>
            <person name="Woodcroft B.J."/>
            <person name="Tyson G.W."/>
            <person name="Hugenholtz P."/>
            <person name="Polz M.F."/>
            <person name="Zhang T."/>
        </authorList>
    </citation>
    <scope>NUCLEOTIDE SEQUENCE</scope>
    <source>
        <strain evidence="19">HKST-UBA79</strain>
    </source>
</reference>
<comment type="subunit">
    <text evidence="4 15 17">Homodimer.</text>
</comment>
<feature type="binding site" evidence="15 16">
    <location>
        <begin position="139"/>
        <end position="144"/>
    </location>
    <ligand>
        <name>S-adenosyl-L-methionine</name>
        <dbReference type="ChEBI" id="CHEBI:59789"/>
    </ligand>
</feature>
<evidence type="ECO:0000256" key="2">
    <source>
        <dbReference type="ARBA" id="ARBA00004496"/>
    </source>
</evidence>